<keyword evidence="4" id="KW-0378">Hydrolase</keyword>
<evidence type="ECO:0000256" key="1">
    <source>
        <dbReference type="ARBA" id="ARBA00004141"/>
    </source>
</evidence>
<dbReference type="PANTHER" id="PTHR43731">
    <property type="entry name" value="RHOMBOID PROTEASE"/>
    <property type="match status" value="1"/>
</dbReference>
<evidence type="ECO:0000256" key="5">
    <source>
        <dbReference type="ARBA" id="ARBA00022989"/>
    </source>
</evidence>
<keyword evidence="10" id="KW-1185">Reference proteome</keyword>
<evidence type="ECO:0000256" key="7">
    <source>
        <dbReference type="SAM" id="Phobius"/>
    </source>
</evidence>
<dbReference type="GO" id="GO:0016020">
    <property type="term" value="C:membrane"/>
    <property type="evidence" value="ECO:0007669"/>
    <property type="project" value="UniProtKB-SubCell"/>
</dbReference>
<dbReference type="InterPro" id="IPR022764">
    <property type="entry name" value="Peptidase_S54_rhomboid_dom"/>
</dbReference>
<name>A0A193LIE7_9GAMM</name>
<dbReference type="STRING" id="1548547.BA177_14680"/>
<accession>A0A193LIE7</accession>
<keyword evidence="5 7" id="KW-1133">Transmembrane helix</keyword>
<feature type="transmembrane region" description="Helical" evidence="7">
    <location>
        <begin position="86"/>
        <end position="105"/>
    </location>
</feature>
<sequence length="296" mass="31679">MFMTEGWLAVFESRQRGPCADRALVLTSLSIAHEIVEAAGLWQLLVAETDLHRARHELWLYEQENKPTRRRPSATVVSNHNPWPGVAGYIVTVCVVAWLAGNGAFGHNWLEAGRVDGALIRDGEWWRVITALTLHKDVGHLLGNLGFGGLFGLLAARVIGSGVTWLTVTVAAATANALNTIMLIPSHRSIGASTAVFAALGLVAGFVWRGRLMAQDRWPYRLGPIIGGIALLAYTGTGDESTDIGAHLGGFVCGFAGGFLLTRAAAVFERASVQWLCGAAAPLLVVVAWWLALSGH</sequence>
<comment type="similarity">
    <text evidence="2">Belongs to the peptidase S54 family.</text>
</comment>
<feature type="transmembrane region" description="Helical" evidence="7">
    <location>
        <begin position="220"/>
        <end position="238"/>
    </location>
</feature>
<dbReference type="Gene3D" id="1.20.1540.10">
    <property type="entry name" value="Rhomboid-like"/>
    <property type="match status" value="1"/>
</dbReference>
<evidence type="ECO:0000313" key="10">
    <source>
        <dbReference type="Proteomes" id="UP000092695"/>
    </source>
</evidence>
<feature type="transmembrane region" description="Helical" evidence="7">
    <location>
        <begin position="244"/>
        <end position="261"/>
    </location>
</feature>
<proteinExistence type="inferred from homology"/>
<dbReference type="KEGG" id="woc:BA177_14680"/>
<organism evidence="9 10">
    <name type="scientific">Woeseia oceani</name>
    <dbReference type="NCBI Taxonomy" id="1548547"/>
    <lineage>
        <taxon>Bacteria</taxon>
        <taxon>Pseudomonadati</taxon>
        <taxon>Pseudomonadota</taxon>
        <taxon>Gammaproteobacteria</taxon>
        <taxon>Woeseiales</taxon>
        <taxon>Woeseiaceae</taxon>
        <taxon>Woeseia</taxon>
    </lineage>
</organism>
<evidence type="ECO:0000256" key="6">
    <source>
        <dbReference type="ARBA" id="ARBA00023136"/>
    </source>
</evidence>
<dbReference type="GO" id="GO:0004252">
    <property type="term" value="F:serine-type endopeptidase activity"/>
    <property type="evidence" value="ECO:0007669"/>
    <property type="project" value="InterPro"/>
</dbReference>
<evidence type="ECO:0000256" key="3">
    <source>
        <dbReference type="ARBA" id="ARBA00022692"/>
    </source>
</evidence>
<comment type="subcellular location">
    <subcellularLocation>
        <location evidence="1">Membrane</location>
        <topology evidence="1">Multi-pass membrane protein</topology>
    </subcellularLocation>
</comment>
<feature type="transmembrane region" description="Helical" evidence="7">
    <location>
        <begin position="190"/>
        <end position="208"/>
    </location>
</feature>
<feature type="transmembrane region" description="Helical" evidence="7">
    <location>
        <begin position="273"/>
        <end position="292"/>
    </location>
</feature>
<keyword evidence="6 7" id="KW-0472">Membrane</keyword>
<dbReference type="EMBL" id="CP016268">
    <property type="protein sequence ID" value="ANO52266.1"/>
    <property type="molecule type" value="Genomic_DNA"/>
</dbReference>
<dbReference type="InterPro" id="IPR050925">
    <property type="entry name" value="Rhomboid_protease_S54"/>
</dbReference>
<evidence type="ECO:0000313" key="9">
    <source>
        <dbReference type="EMBL" id="ANO52266.1"/>
    </source>
</evidence>
<evidence type="ECO:0000259" key="8">
    <source>
        <dbReference type="Pfam" id="PF01694"/>
    </source>
</evidence>
<protein>
    <recommendedName>
        <fullName evidence="8">Peptidase S54 rhomboid domain-containing protein</fullName>
    </recommendedName>
</protein>
<dbReference type="InterPro" id="IPR035952">
    <property type="entry name" value="Rhomboid-like_sf"/>
</dbReference>
<gene>
    <name evidence="9" type="ORF">BA177_14680</name>
</gene>
<dbReference type="Pfam" id="PF01694">
    <property type="entry name" value="Rhomboid"/>
    <property type="match status" value="1"/>
</dbReference>
<keyword evidence="3 7" id="KW-0812">Transmembrane</keyword>
<dbReference type="Proteomes" id="UP000092695">
    <property type="component" value="Chromosome"/>
</dbReference>
<dbReference type="SUPFAM" id="SSF144091">
    <property type="entry name" value="Rhomboid-like"/>
    <property type="match status" value="1"/>
</dbReference>
<evidence type="ECO:0000256" key="2">
    <source>
        <dbReference type="ARBA" id="ARBA00009045"/>
    </source>
</evidence>
<reference evidence="9 10" key="1">
    <citation type="submission" date="2016-06" db="EMBL/GenBank/DDBJ databases">
        <title>Complete genome sequence of a deep-branching marine Gamma Proteobacterium Woeseia oceani type strain XK5.</title>
        <authorList>
            <person name="Mu D."/>
            <person name="Du Z."/>
        </authorList>
    </citation>
    <scope>NUCLEOTIDE SEQUENCE [LARGE SCALE GENOMIC DNA]</scope>
    <source>
        <strain evidence="9 10">XK5</strain>
    </source>
</reference>
<evidence type="ECO:0000256" key="4">
    <source>
        <dbReference type="ARBA" id="ARBA00022801"/>
    </source>
</evidence>
<dbReference type="PANTHER" id="PTHR43731:SF14">
    <property type="entry name" value="PRESENILIN-ASSOCIATED RHOMBOID-LIKE PROTEIN, MITOCHONDRIAL"/>
    <property type="match status" value="1"/>
</dbReference>
<dbReference type="AlphaFoldDB" id="A0A193LIE7"/>
<feature type="domain" description="Peptidase S54 rhomboid" evidence="8">
    <location>
        <begin position="123"/>
        <end position="263"/>
    </location>
</feature>